<proteinExistence type="predicted"/>
<protein>
    <submittedName>
        <fullName evidence="1">Uncharacterized protein</fullName>
    </submittedName>
</protein>
<sequence>MTNVTGGEELVTRHSQSIKTPCVFGDLEDLVFFVQKNGPQTSYDDRAFVRTEEDRLTVWWETAVDIRDDFDKDAFLRHLRDGGAGVEELKEHQATLDAFETWRAAGLARQTISNLPGGIQ</sequence>
<organism evidence="1 2">
    <name type="scientific">Rhodococcus phage Finch</name>
    <dbReference type="NCBI Taxonomy" id="2094144"/>
    <lineage>
        <taxon>Viruses</taxon>
        <taxon>Duplodnaviria</taxon>
        <taxon>Heunggongvirae</taxon>
        <taxon>Uroviricota</taxon>
        <taxon>Caudoviricetes</taxon>
        <taxon>Finchvirus</taxon>
        <taxon>Finchvirus finch</taxon>
    </lineage>
</organism>
<dbReference type="GeneID" id="64766427"/>
<accession>A0A2P1JXL6</accession>
<evidence type="ECO:0000313" key="1">
    <source>
        <dbReference type="EMBL" id="AVO25101.1"/>
    </source>
</evidence>
<dbReference type="EMBL" id="MG962366">
    <property type="protein sequence ID" value="AVO25101.1"/>
    <property type="molecule type" value="Genomic_DNA"/>
</dbReference>
<gene>
    <name evidence="1" type="primary">174</name>
    <name evidence="1" type="ORF">SEA_FINCH_174</name>
</gene>
<dbReference type="KEGG" id="vg:64766427"/>
<dbReference type="Proteomes" id="UP000241290">
    <property type="component" value="Genome"/>
</dbReference>
<evidence type="ECO:0000313" key="2">
    <source>
        <dbReference type="Proteomes" id="UP000241290"/>
    </source>
</evidence>
<reference evidence="2" key="1">
    <citation type="submission" date="2018-02" db="EMBL/GenBank/DDBJ databases">
        <authorList>
            <person name="Cohen D.B."/>
            <person name="Kent A.D."/>
        </authorList>
    </citation>
    <scope>NUCLEOTIDE SEQUENCE [LARGE SCALE GENOMIC DNA]</scope>
</reference>
<dbReference type="RefSeq" id="YP_010059196.1">
    <property type="nucleotide sequence ID" value="NC_054724.1"/>
</dbReference>
<keyword evidence="2" id="KW-1185">Reference proteome</keyword>
<name>A0A2P1JXL6_9CAUD</name>